<dbReference type="InterPro" id="IPR036291">
    <property type="entry name" value="NAD(P)-bd_dom_sf"/>
</dbReference>
<dbReference type="Pfam" id="PF22725">
    <property type="entry name" value="GFO_IDH_MocA_C3"/>
    <property type="match status" value="1"/>
</dbReference>
<accession>A0A9W5VWF9</accession>
<dbReference type="InterPro" id="IPR055170">
    <property type="entry name" value="GFO_IDH_MocA-like_dom"/>
</dbReference>
<feature type="domain" description="GFO/IDH/MocA-like oxidoreductase" evidence="3">
    <location>
        <begin position="132"/>
        <end position="258"/>
    </location>
</feature>
<dbReference type="PANTHER" id="PTHR43818:SF11">
    <property type="entry name" value="BCDNA.GH03377"/>
    <property type="match status" value="1"/>
</dbReference>
<dbReference type="EMBL" id="AGWN01000001">
    <property type="protein sequence ID" value="EPD30937.1"/>
    <property type="molecule type" value="Genomic_DNA"/>
</dbReference>
<name>A0A9W5VWF9_9ACTO</name>
<dbReference type="Proteomes" id="UP000014387">
    <property type="component" value="Unassembled WGS sequence"/>
</dbReference>
<sequence length="362" mass="39177">MTRKQFSSGIVGAGMIGRIHAYSVRAAGGHLAMVTDTFGDNAQTAAAQLGAERSSRDPLELINDPNIDVVHICTPNATHAELAMAALDAGKAVICEKPLATTVDDAIALQRKATELGAITAVPFVYRFHANVREARARIARGDAGKLWMLHGSYLQDWLSRASDTNWRVDPRVGGASRAFADIGVHWCDLMEFVTGHRIVKVSANMANAFQERQGTEDGCVVLFETDQGATGSVVTSQVSPGRKNRLAFSFDGTEASYAFDQENPEQLWVGGREQNVVVMRDPNTSQPAASSYSHSPAGHPQGYREAFTFLINDVYRKLSGEDVDGLPTFDDGLRAAQLTDAVIASSRSRSWESVHSDHISN</sequence>
<evidence type="ECO:0000313" key="4">
    <source>
        <dbReference type="EMBL" id="EPD30937.1"/>
    </source>
</evidence>
<dbReference type="InterPro" id="IPR000683">
    <property type="entry name" value="Gfo/Idh/MocA-like_OxRdtase_N"/>
</dbReference>
<dbReference type="PANTHER" id="PTHR43818">
    <property type="entry name" value="BCDNA.GH03377"/>
    <property type="match status" value="1"/>
</dbReference>
<evidence type="ECO:0000259" key="3">
    <source>
        <dbReference type="Pfam" id="PF22725"/>
    </source>
</evidence>
<dbReference type="GO" id="GO:0000166">
    <property type="term" value="F:nucleotide binding"/>
    <property type="evidence" value="ECO:0007669"/>
    <property type="project" value="InterPro"/>
</dbReference>
<evidence type="ECO:0000313" key="5">
    <source>
        <dbReference type="Proteomes" id="UP000014387"/>
    </source>
</evidence>
<dbReference type="SUPFAM" id="SSF51735">
    <property type="entry name" value="NAD(P)-binding Rossmann-fold domains"/>
    <property type="match status" value="1"/>
</dbReference>
<reference evidence="4 5" key="1">
    <citation type="submission" date="2013-05" db="EMBL/GenBank/DDBJ databases">
        <title>The Genome Sequence of Actinomyces europaeus ACS-120-V-COL10B.</title>
        <authorList>
            <consortium name="The Broad Institute Genomics Platform"/>
            <person name="Earl A."/>
            <person name="Ward D."/>
            <person name="Feldgarden M."/>
            <person name="Gevers D."/>
            <person name="Saerens B."/>
            <person name="Vaneechoutte M."/>
            <person name="Walker B."/>
            <person name="Young S."/>
            <person name="Zeng Q."/>
            <person name="Gargeya S."/>
            <person name="Fitzgerald M."/>
            <person name="Haas B."/>
            <person name="Abouelleil A."/>
            <person name="Allen A.W."/>
            <person name="Alvarado L."/>
            <person name="Arachchi H.M."/>
            <person name="Berlin A.M."/>
            <person name="Chapman S.B."/>
            <person name="Gainer-Dewar J."/>
            <person name="Goldberg J."/>
            <person name="Griggs A."/>
            <person name="Gujja S."/>
            <person name="Hansen M."/>
            <person name="Howarth C."/>
            <person name="Imamovic A."/>
            <person name="Ireland A."/>
            <person name="Larimer J."/>
            <person name="McCowan C."/>
            <person name="Murphy C."/>
            <person name="Pearson M."/>
            <person name="Poon T.W."/>
            <person name="Priest M."/>
            <person name="Roberts A."/>
            <person name="Saif S."/>
            <person name="Shea T."/>
            <person name="Sisk P."/>
            <person name="Sykes S."/>
            <person name="Wortman J."/>
            <person name="Nusbaum C."/>
            <person name="Birren B."/>
        </authorList>
    </citation>
    <scope>NUCLEOTIDE SEQUENCE [LARGE SCALE GENOMIC DNA]</scope>
    <source>
        <strain evidence="4 5">ACS-120-V-Col10b</strain>
    </source>
</reference>
<keyword evidence="1" id="KW-0560">Oxidoreductase</keyword>
<evidence type="ECO:0008006" key="6">
    <source>
        <dbReference type="Google" id="ProtNLM"/>
    </source>
</evidence>
<proteinExistence type="predicted"/>
<dbReference type="Gene3D" id="3.40.50.720">
    <property type="entry name" value="NAD(P)-binding Rossmann-like Domain"/>
    <property type="match status" value="1"/>
</dbReference>
<dbReference type="Pfam" id="PF01408">
    <property type="entry name" value="GFO_IDH_MocA"/>
    <property type="match status" value="1"/>
</dbReference>
<organism evidence="4 5">
    <name type="scientific">Gleimia europaea ACS-120-V-Col10b</name>
    <dbReference type="NCBI Taxonomy" id="883069"/>
    <lineage>
        <taxon>Bacteria</taxon>
        <taxon>Bacillati</taxon>
        <taxon>Actinomycetota</taxon>
        <taxon>Actinomycetes</taxon>
        <taxon>Actinomycetales</taxon>
        <taxon>Actinomycetaceae</taxon>
        <taxon>Gleimia</taxon>
    </lineage>
</organism>
<gene>
    <name evidence="4" type="ORF">HMPREF9238_00692</name>
</gene>
<protein>
    <recommendedName>
        <fullName evidence="6">Gfo/Idh/MocA-like oxidoreductase N-terminal domain-containing protein</fullName>
    </recommendedName>
</protein>
<dbReference type="GO" id="GO:0016491">
    <property type="term" value="F:oxidoreductase activity"/>
    <property type="evidence" value="ECO:0007669"/>
    <property type="project" value="UniProtKB-KW"/>
</dbReference>
<feature type="domain" description="Gfo/Idh/MocA-like oxidoreductase N-terminal" evidence="2">
    <location>
        <begin position="8"/>
        <end position="122"/>
    </location>
</feature>
<keyword evidence="5" id="KW-1185">Reference proteome</keyword>
<dbReference type="Gene3D" id="3.30.360.10">
    <property type="entry name" value="Dihydrodipicolinate Reductase, domain 2"/>
    <property type="match status" value="1"/>
</dbReference>
<comment type="caution">
    <text evidence="4">The sequence shown here is derived from an EMBL/GenBank/DDBJ whole genome shotgun (WGS) entry which is preliminary data.</text>
</comment>
<dbReference type="OrthoDB" id="9792085at2"/>
<evidence type="ECO:0000259" key="2">
    <source>
        <dbReference type="Pfam" id="PF01408"/>
    </source>
</evidence>
<dbReference type="AlphaFoldDB" id="A0A9W5VWF9"/>
<dbReference type="RefSeq" id="WP_016444049.1">
    <property type="nucleotide sequence ID" value="NZ_KE150266.1"/>
</dbReference>
<dbReference type="SUPFAM" id="SSF55347">
    <property type="entry name" value="Glyceraldehyde-3-phosphate dehydrogenase-like, C-terminal domain"/>
    <property type="match status" value="1"/>
</dbReference>
<dbReference type="InterPro" id="IPR050463">
    <property type="entry name" value="Gfo/Idh/MocA_oxidrdct_glycsds"/>
</dbReference>
<evidence type="ECO:0000256" key="1">
    <source>
        <dbReference type="ARBA" id="ARBA00023002"/>
    </source>
</evidence>